<dbReference type="EMBL" id="CP119878">
    <property type="protein sequence ID" value="WFD34468.1"/>
    <property type="molecule type" value="Genomic_DNA"/>
</dbReference>
<evidence type="ECO:0000256" key="9">
    <source>
        <dbReference type="RuleBase" id="RU000383"/>
    </source>
</evidence>
<proteinExistence type="inferred from homology"/>
<dbReference type="PANTHER" id="PTHR10026">
    <property type="entry name" value="CYCLIN"/>
    <property type="match status" value="1"/>
</dbReference>
<evidence type="ECO:0000256" key="3">
    <source>
        <dbReference type="ARBA" id="ARBA00022491"/>
    </source>
</evidence>
<evidence type="ECO:0000259" key="10">
    <source>
        <dbReference type="SMART" id="SM00385"/>
    </source>
</evidence>
<accession>A0AAF0J5Q3</accession>
<evidence type="ECO:0000256" key="7">
    <source>
        <dbReference type="ARBA" id="ARBA00023163"/>
    </source>
</evidence>
<feature type="domain" description="Cyclin-like" evidence="10">
    <location>
        <begin position="46"/>
        <end position="139"/>
    </location>
</feature>
<comment type="similarity">
    <text evidence="2">Belongs to the cyclin family. Cyclin C subfamily.</text>
</comment>
<dbReference type="CDD" id="cd20513">
    <property type="entry name" value="CYCLIN_CCNC_rpt1"/>
    <property type="match status" value="1"/>
</dbReference>
<dbReference type="InterPro" id="IPR006671">
    <property type="entry name" value="Cyclin_N"/>
</dbReference>
<organism evidence="11 12">
    <name type="scientific">Malassezia cuniculi</name>
    <dbReference type="NCBI Taxonomy" id="948313"/>
    <lineage>
        <taxon>Eukaryota</taxon>
        <taxon>Fungi</taxon>
        <taxon>Dikarya</taxon>
        <taxon>Basidiomycota</taxon>
        <taxon>Ustilaginomycotina</taxon>
        <taxon>Malasseziomycetes</taxon>
        <taxon>Malasseziales</taxon>
        <taxon>Malasseziaceae</taxon>
        <taxon>Malassezia</taxon>
    </lineage>
</organism>
<evidence type="ECO:0000256" key="2">
    <source>
        <dbReference type="ARBA" id="ARBA00008638"/>
    </source>
</evidence>
<sequence length="296" mass="33357">MAANYWLSTQCNTWLIDAAAIAQARTEDLQYASADELAALGMWCSMVIGALCKRLGLRQRITATASVYCKRFYCVNSYSATDPMLVIAACVYLAAKVDEMPVRIGTFCTETAKLYKEMGFQDYNGNTNTLAEMEFYLLEDLDCDLVVFHPYSTILTLAKDTEHGAPIDSKTVQMAWLIVNDMYRTELPLQYPPYVLAVSSIYLALVLQPQNAEVTRTDLDLRDINSPRQGDAVALLAKLNVSLTAIAQVSQIMIGHYELYHRLWNEPGGIRDHNGMFTRLKRMYSARRDEMLGVVR</sequence>
<keyword evidence="6" id="KW-0010">Activator</keyword>
<keyword evidence="8" id="KW-0539">Nucleus</keyword>
<keyword evidence="3" id="KW-0678">Repressor</keyword>
<evidence type="ECO:0000313" key="12">
    <source>
        <dbReference type="Proteomes" id="UP001219933"/>
    </source>
</evidence>
<keyword evidence="12" id="KW-1185">Reference proteome</keyword>
<evidence type="ECO:0000256" key="4">
    <source>
        <dbReference type="ARBA" id="ARBA00023015"/>
    </source>
</evidence>
<dbReference type="FunFam" id="1.10.472.10:FF:000076">
    <property type="entry name" value="RNA polymerase II holoenzyme cyclin-like subunit"/>
    <property type="match status" value="1"/>
</dbReference>
<reference evidence="11" key="1">
    <citation type="submission" date="2023-03" db="EMBL/GenBank/DDBJ databases">
        <title>Mating type loci evolution in Malassezia.</title>
        <authorList>
            <person name="Coelho M.A."/>
        </authorList>
    </citation>
    <scope>NUCLEOTIDE SEQUENCE</scope>
    <source>
        <strain evidence="11">CBS 11721</strain>
    </source>
</reference>
<gene>
    <name evidence="11" type="primary">SSN8</name>
    <name evidence="11" type="ORF">MCUN1_001309</name>
</gene>
<dbReference type="GO" id="GO:0005634">
    <property type="term" value="C:nucleus"/>
    <property type="evidence" value="ECO:0007669"/>
    <property type="project" value="UniProtKB-SubCell"/>
</dbReference>
<name>A0AAF0J5Q3_9BASI</name>
<evidence type="ECO:0000256" key="8">
    <source>
        <dbReference type="ARBA" id="ARBA00023242"/>
    </source>
</evidence>
<evidence type="ECO:0000256" key="6">
    <source>
        <dbReference type="ARBA" id="ARBA00023159"/>
    </source>
</evidence>
<evidence type="ECO:0000256" key="5">
    <source>
        <dbReference type="ARBA" id="ARBA00023127"/>
    </source>
</evidence>
<dbReference type="AlphaFoldDB" id="A0AAF0J5Q3"/>
<evidence type="ECO:0000256" key="1">
    <source>
        <dbReference type="ARBA" id="ARBA00004123"/>
    </source>
</evidence>
<keyword evidence="5 9" id="KW-0195">Cyclin</keyword>
<dbReference type="InterPro" id="IPR036915">
    <property type="entry name" value="Cyclin-like_sf"/>
</dbReference>
<keyword evidence="7" id="KW-0804">Transcription</keyword>
<dbReference type="GO" id="GO:0016538">
    <property type="term" value="F:cyclin-dependent protein serine/threonine kinase regulator activity"/>
    <property type="evidence" value="ECO:0007669"/>
    <property type="project" value="InterPro"/>
</dbReference>
<dbReference type="SMART" id="SM00385">
    <property type="entry name" value="CYCLIN"/>
    <property type="match status" value="2"/>
</dbReference>
<protein>
    <submittedName>
        <fullName evidence="11">RNA polymerase II holoenzyme cyclin-like subunit</fullName>
    </submittedName>
</protein>
<feature type="domain" description="Cyclin-like" evidence="10">
    <location>
        <begin position="152"/>
        <end position="238"/>
    </location>
</feature>
<dbReference type="Gene3D" id="1.10.472.10">
    <property type="entry name" value="Cyclin-like"/>
    <property type="match status" value="2"/>
</dbReference>
<dbReference type="Proteomes" id="UP001219933">
    <property type="component" value="Chromosome 2"/>
</dbReference>
<evidence type="ECO:0000313" key="11">
    <source>
        <dbReference type="EMBL" id="WFD34468.1"/>
    </source>
</evidence>
<dbReference type="GO" id="GO:0006357">
    <property type="term" value="P:regulation of transcription by RNA polymerase II"/>
    <property type="evidence" value="ECO:0007669"/>
    <property type="project" value="InterPro"/>
</dbReference>
<dbReference type="InterPro" id="IPR013763">
    <property type="entry name" value="Cyclin-like_dom"/>
</dbReference>
<keyword evidence="4" id="KW-0805">Transcription regulation</keyword>
<comment type="subcellular location">
    <subcellularLocation>
        <location evidence="1">Nucleus</location>
    </subcellularLocation>
</comment>
<dbReference type="SUPFAM" id="SSF47954">
    <property type="entry name" value="Cyclin-like"/>
    <property type="match status" value="2"/>
</dbReference>
<dbReference type="Pfam" id="PF00134">
    <property type="entry name" value="Cyclin_N"/>
    <property type="match status" value="1"/>
</dbReference>
<dbReference type="InterPro" id="IPR043198">
    <property type="entry name" value="Cyclin/Ssn8"/>
</dbReference>